<comment type="similarity">
    <text evidence="1">Belongs to the UPF0213 family.</text>
</comment>
<dbReference type="InterPro" id="IPR050190">
    <property type="entry name" value="UPF0213_domain"/>
</dbReference>
<dbReference type="EMBL" id="SNXR01000015">
    <property type="protein sequence ID" value="TDP58297.1"/>
    <property type="molecule type" value="Genomic_DNA"/>
</dbReference>
<organism evidence="3 4">
    <name type="scientific">Flavobacterium dankookense</name>
    <dbReference type="NCBI Taxonomy" id="706186"/>
    <lineage>
        <taxon>Bacteria</taxon>
        <taxon>Pseudomonadati</taxon>
        <taxon>Bacteroidota</taxon>
        <taxon>Flavobacteriia</taxon>
        <taxon>Flavobacteriales</taxon>
        <taxon>Flavobacteriaceae</taxon>
        <taxon>Flavobacterium</taxon>
    </lineage>
</organism>
<dbReference type="Gene3D" id="3.40.1440.10">
    <property type="entry name" value="GIY-YIG endonuclease"/>
    <property type="match status" value="1"/>
</dbReference>
<dbReference type="InterPro" id="IPR035901">
    <property type="entry name" value="GIY-YIG_endonuc_sf"/>
</dbReference>
<protein>
    <submittedName>
        <fullName evidence="3">Putative endonuclease</fullName>
    </submittedName>
</protein>
<evidence type="ECO:0000313" key="4">
    <source>
        <dbReference type="Proteomes" id="UP000295260"/>
    </source>
</evidence>
<dbReference type="Proteomes" id="UP000295260">
    <property type="component" value="Unassembled WGS sequence"/>
</dbReference>
<dbReference type="RefSeq" id="WP_246014036.1">
    <property type="nucleotide sequence ID" value="NZ_SNXR01000015.1"/>
</dbReference>
<dbReference type="PANTHER" id="PTHR34477:SF1">
    <property type="entry name" value="UPF0213 PROTEIN YHBQ"/>
    <property type="match status" value="1"/>
</dbReference>
<dbReference type="AlphaFoldDB" id="A0A4R6Q8B7"/>
<dbReference type="Pfam" id="PF01541">
    <property type="entry name" value="GIY-YIG"/>
    <property type="match status" value="1"/>
</dbReference>
<keyword evidence="3" id="KW-0255">Endonuclease</keyword>
<evidence type="ECO:0000256" key="1">
    <source>
        <dbReference type="ARBA" id="ARBA00007435"/>
    </source>
</evidence>
<dbReference type="PROSITE" id="PS50164">
    <property type="entry name" value="GIY_YIG"/>
    <property type="match status" value="1"/>
</dbReference>
<gene>
    <name evidence="3" type="ORF">BC748_2335</name>
</gene>
<keyword evidence="4" id="KW-1185">Reference proteome</keyword>
<keyword evidence="3" id="KW-0378">Hydrolase</keyword>
<feature type="domain" description="GIY-YIG" evidence="2">
    <location>
        <begin position="10"/>
        <end position="86"/>
    </location>
</feature>
<evidence type="ECO:0000259" key="2">
    <source>
        <dbReference type="PROSITE" id="PS50164"/>
    </source>
</evidence>
<dbReference type="SUPFAM" id="SSF82771">
    <property type="entry name" value="GIY-YIG endonuclease"/>
    <property type="match status" value="1"/>
</dbReference>
<dbReference type="GO" id="GO:0004519">
    <property type="term" value="F:endonuclease activity"/>
    <property type="evidence" value="ECO:0007669"/>
    <property type="project" value="UniProtKB-KW"/>
</dbReference>
<reference evidence="3 4" key="1">
    <citation type="submission" date="2019-03" db="EMBL/GenBank/DDBJ databases">
        <title>Genomic Encyclopedia of Archaeal and Bacterial Type Strains, Phase II (KMG-II): from individual species to whole genera.</title>
        <authorList>
            <person name="Goeker M."/>
        </authorList>
    </citation>
    <scope>NUCLEOTIDE SEQUENCE [LARGE SCALE GENOMIC DNA]</scope>
    <source>
        <strain evidence="3 4">DSM 25687</strain>
    </source>
</reference>
<dbReference type="CDD" id="cd10449">
    <property type="entry name" value="GIY-YIG_SLX1_like"/>
    <property type="match status" value="1"/>
</dbReference>
<name>A0A4R6Q8B7_9FLAO</name>
<dbReference type="InterPro" id="IPR000305">
    <property type="entry name" value="GIY-YIG_endonuc"/>
</dbReference>
<accession>A0A4R6Q8B7</accession>
<comment type="caution">
    <text evidence="3">The sequence shown here is derived from an EMBL/GenBank/DDBJ whole genome shotgun (WGS) entry which is preliminary data.</text>
</comment>
<dbReference type="PANTHER" id="PTHR34477">
    <property type="entry name" value="UPF0213 PROTEIN YHBQ"/>
    <property type="match status" value="1"/>
</dbReference>
<evidence type="ECO:0000313" key="3">
    <source>
        <dbReference type="EMBL" id="TDP58297.1"/>
    </source>
</evidence>
<proteinExistence type="inferred from homology"/>
<keyword evidence="3" id="KW-0540">Nuclease</keyword>
<sequence>MSGFIYIEMDEFVVYVLYSKEHGKTYIGFTSNLIERFKSHNFLSSKGYTVKFRPWVVIHLEYFSSKTEALKRERLLKTGKGREFVKGIISNL</sequence>